<feature type="signal peptide" evidence="1">
    <location>
        <begin position="1"/>
        <end position="20"/>
    </location>
</feature>
<dbReference type="EMBL" id="FNCS01000002">
    <property type="protein sequence ID" value="SDG40215.1"/>
    <property type="molecule type" value="Genomic_DNA"/>
</dbReference>
<evidence type="ECO:0000259" key="2">
    <source>
        <dbReference type="Pfam" id="PF11412"/>
    </source>
</evidence>
<accession>A0A1G7TXZ6</accession>
<dbReference type="InterPro" id="IPR028250">
    <property type="entry name" value="DsbDN"/>
</dbReference>
<keyword evidence="1" id="KW-0732">Signal</keyword>
<evidence type="ECO:0000313" key="4">
    <source>
        <dbReference type="Proteomes" id="UP000199495"/>
    </source>
</evidence>
<gene>
    <name evidence="3" type="ORF">SAMN04487974_102422</name>
</gene>
<dbReference type="Proteomes" id="UP000199495">
    <property type="component" value="Unassembled WGS sequence"/>
</dbReference>
<feature type="domain" description="Thiol:disulfide interchange protein DsbD N-terminal" evidence="2">
    <location>
        <begin position="44"/>
        <end position="148"/>
    </location>
</feature>
<dbReference type="STRING" id="440168.SAMN04487974_102422"/>
<keyword evidence="4" id="KW-1185">Reference proteome</keyword>
<feature type="chain" id="PRO_5011489431" evidence="1">
    <location>
        <begin position="21"/>
        <end position="268"/>
    </location>
</feature>
<proteinExistence type="predicted"/>
<reference evidence="3 4" key="1">
    <citation type="submission" date="2016-10" db="EMBL/GenBank/DDBJ databases">
        <authorList>
            <person name="de Groot N.N."/>
        </authorList>
    </citation>
    <scope>NUCLEOTIDE SEQUENCE [LARGE SCALE GENOMIC DNA]</scope>
    <source>
        <strain evidence="3 4">CGMCC 1.10267</strain>
    </source>
</reference>
<dbReference type="PROSITE" id="PS51257">
    <property type="entry name" value="PROKAR_LIPOPROTEIN"/>
    <property type="match status" value="1"/>
</dbReference>
<evidence type="ECO:0000256" key="1">
    <source>
        <dbReference type="SAM" id="SignalP"/>
    </source>
</evidence>
<evidence type="ECO:0000313" key="3">
    <source>
        <dbReference type="EMBL" id="SDG40215.1"/>
    </source>
</evidence>
<name>A0A1G7TXZ6_9HYPH</name>
<sequence>MRTPLVLSLIIVFACSPALGSESAWVELTPGVDLRLVSSDVVTEDGTVWMGLEFNMPEDTKTYWRVPGESGIPLELDATASTGIGSIDVAWPYPKREIYDGYLDHSYYGPTLIPLEVSLGADRPHIDLDIMVGICSDICVPAMARLELAPSLDAADAPNQLRIRQALADVPLPDDSEDIFGAALFDANRNAVLLARHASEFDVDTMIAELVGTTMVFDAPRLSSDGGAIVFPVLGRVKPEMFSEGTMRFSFDTQEGSFETLRPVTTEH</sequence>
<organism evidence="3 4">
    <name type="scientific">Pelagibacterium luteolum</name>
    <dbReference type="NCBI Taxonomy" id="440168"/>
    <lineage>
        <taxon>Bacteria</taxon>
        <taxon>Pseudomonadati</taxon>
        <taxon>Pseudomonadota</taxon>
        <taxon>Alphaproteobacteria</taxon>
        <taxon>Hyphomicrobiales</taxon>
        <taxon>Devosiaceae</taxon>
        <taxon>Pelagibacterium</taxon>
    </lineage>
</organism>
<dbReference type="OrthoDB" id="9811036at2"/>
<dbReference type="AlphaFoldDB" id="A0A1G7TXZ6"/>
<dbReference type="Pfam" id="PF11412">
    <property type="entry name" value="DsbD_N"/>
    <property type="match status" value="1"/>
</dbReference>
<protein>
    <submittedName>
        <fullName evidence="3">Thiol-disulfide interchange protein, contains DsbC and DsbD domains</fullName>
    </submittedName>
</protein>